<dbReference type="Proteomes" id="UP000232638">
    <property type="component" value="Chromosome"/>
</dbReference>
<dbReference type="OrthoDB" id="57640at135613"/>
<dbReference type="InterPro" id="IPR025392">
    <property type="entry name" value="DUF4124"/>
</dbReference>
<dbReference type="Pfam" id="PF13511">
    <property type="entry name" value="DUF4124"/>
    <property type="match status" value="1"/>
</dbReference>
<evidence type="ECO:0000313" key="4">
    <source>
        <dbReference type="Proteomes" id="UP000232638"/>
    </source>
</evidence>
<evidence type="ECO:0000259" key="2">
    <source>
        <dbReference type="Pfam" id="PF13511"/>
    </source>
</evidence>
<dbReference type="EMBL" id="CP020370">
    <property type="protein sequence ID" value="AUB81069.1"/>
    <property type="molecule type" value="Genomic_DNA"/>
</dbReference>
<evidence type="ECO:0000256" key="1">
    <source>
        <dbReference type="SAM" id="SignalP"/>
    </source>
</evidence>
<proteinExistence type="predicted"/>
<name>A0A2K8U6N2_9GAMM</name>
<keyword evidence="1" id="KW-0732">Signal</keyword>
<feature type="domain" description="DUF4124" evidence="2">
    <location>
        <begin position="31"/>
        <end position="75"/>
    </location>
</feature>
<protein>
    <recommendedName>
        <fullName evidence="2">DUF4124 domain-containing protein</fullName>
    </recommendedName>
</protein>
<gene>
    <name evidence="3" type="ORF">THSYN_08965</name>
</gene>
<keyword evidence="4" id="KW-1185">Reference proteome</keyword>
<organism evidence="3 4">
    <name type="scientific">Candidatus Thiodictyon syntrophicum</name>
    <dbReference type="NCBI Taxonomy" id="1166950"/>
    <lineage>
        <taxon>Bacteria</taxon>
        <taxon>Pseudomonadati</taxon>
        <taxon>Pseudomonadota</taxon>
        <taxon>Gammaproteobacteria</taxon>
        <taxon>Chromatiales</taxon>
        <taxon>Chromatiaceae</taxon>
        <taxon>Thiodictyon</taxon>
    </lineage>
</organism>
<sequence>MHFPISILRLFAVGLVGLAAAWSLDAAAEEAAVQVYECHQGGQVTFSDEPCAGREQTLEVDYSRPDAAQARAAAQSAAAREYQAGTVAQGYVLDSEILSLEQQITNQETERDARIAALRNQLAQGTEGTDTAAWEASLNQQIASTYEGYTDNLLAQRARLGTLKAQREALGREPPRSGPAP</sequence>
<dbReference type="KEGG" id="tsy:THSYN_08965"/>
<accession>A0A2K8U6N2</accession>
<reference evidence="3 4" key="1">
    <citation type="submission" date="2017-03" db="EMBL/GenBank/DDBJ databases">
        <title>Complete genome sequence of Candidatus 'Thiodictyon syntrophicum' sp. nov. strain Cad16T, a photolithoautotroph purple sulfur bacterium isolated from an alpine meromictic lake.</title>
        <authorList>
            <person name="Luedin S.M."/>
            <person name="Pothier J.F."/>
            <person name="Danza F."/>
            <person name="Storelli N."/>
            <person name="Wittwer M."/>
            <person name="Tonolla M."/>
        </authorList>
    </citation>
    <scope>NUCLEOTIDE SEQUENCE [LARGE SCALE GENOMIC DNA]</scope>
    <source>
        <strain evidence="3 4">Cad16T</strain>
    </source>
</reference>
<dbReference type="AlphaFoldDB" id="A0A2K8U6N2"/>
<evidence type="ECO:0000313" key="3">
    <source>
        <dbReference type="EMBL" id="AUB81069.1"/>
    </source>
</evidence>
<feature type="chain" id="PRO_5014726668" description="DUF4124 domain-containing protein" evidence="1">
    <location>
        <begin position="29"/>
        <end position="181"/>
    </location>
</feature>
<dbReference type="RefSeq" id="WP_100918845.1">
    <property type="nucleotide sequence ID" value="NZ_CP020370.1"/>
</dbReference>
<feature type="signal peptide" evidence="1">
    <location>
        <begin position="1"/>
        <end position="28"/>
    </location>
</feature>